<evidence type="ECO:0000256" key="1">
    <source>
        <dbReference type="SAM" id="MobiDB-lite"/>
    </source>
</evidence>
<keyword evidence="2" id="KW-1133">Transmembrane helix</keyword>
<dbReference type="Proteomes" id="UP000635477">
    <property type="component" value="Unassembled WGS sequence"/>
</dbReference>
<name>A0A8H4U650_9HYPO</name>
<dbReference type="OrthoDB" id="2840209at2759"/>
<organism evidence="3 4">
    <name type="scientific">Fusarium zealandicum</name>
    <dbReference type="NCBI Taxonomy" id="1053134"/>
    <lineage>
        <taxon>Eukaryota</taxon>
        <taxon>Fungi</taxon>
        <taxon>Dikarya</taxon>
        <taxon>Ascomycota</taxon>
        <taxon>Pezizomycotina</taxon>
        <taxon>Sordariomycetes</taxon>
        <taxon>Hypocreomycetidae</taxon>
        <taxon>Hypocreales</taxon>
        <taxon>Nectriaceae</taxon>
        <taxon>Fusarium</taxon>
        <taxon>Fusarium staphyleae species complex</taxon>
    </lineage>
</organism>
<sequence length="240" mass="26040">MASRQNCESVEMTTPLASPLRTTSEEEQPLPKPVDASSKDTMQASPEQSPPDTENTSASDHRDQESRQTGPTCHECCPLEKHVLYSIVTVVVFGCAALAAACWLVAYIQNSNGSYIQPEIITGTFSITSAKLIDAASSMLIAPAIIAVANWHMFKLARLCAVNEHPKRNSAASLNVLVESAITDWGSTSPFKFWALLRSQKPRIMCLGAIALLSALNFTFLGNVIAYESGAYIMKNQDLD</sequence>
<proteinExistence type="predicted"/>
<accession>A0A8H4U650</accession>
<reference evidence="3" key="2">
    <citation type="submission" date="2020-05" db="EMBL/GenBank/DDBJ databases">
        <authorList>
            <person name="Kim H.-S."/>
            <person name="Proctor R.H."/>
            <person name="Brown D.W."/>
        </authorList>
    </citation>
    <scope>NUCLEOTIDE SEQUENCE</scope>
    <source>
        <strain evidence="3">NRRL 22465</strain>
    </source>
</reference>
<keyword evidence="2" id="KW-0472">Membrane</keyword>
<feature type="compositionally biased region" description="Polar residues" evidence="1">
    <location>
        <begin position="39"/>
        <end position="58"/>
    </location>
</feature>
<feature type="compositionally biased region" description="Polar residues" evidence="1">
    <location>
        <begin position="1"/>
        <end position="22"/>
    </location>
</feature>
<evidence type="ECO:0000256" key="2">
    <source>
        <dbReference type="SAM" id="Phobius"/>
    </source>
</evidence>
<evidence type="ECO:0000313" key="3">
    <source>
        <dbReference type="EMBL" id="KAF4970466.1"/>
    </source>
</evidence>
<gene>
    <name evidence="3" type="ORF">FZEAL_10030</name>
</gene>
<protein>
    <submittedName>
        <fullName evidence="3">Uncharacterized protein</fullName>
    </submittedName>
</protein>
<dbReference type="EMBL" id="JABEYC010001020">
    <property type="protein sequence ID" value="KAF4970466.1"/>
    <property type="molecule type" value="Genomic_DNA"/>
</dbReference>
<feature type="transmembrane region" description="Helical" evidence="2">
    <location>
        <begin position="204"/>
        <end position="226"/>
    </location>
</feature>
<dbReference type="AlphaFoldDB" id="A0A8H4U650"/>
<evidence type="ECO:0000313" key="4">
    <source>
        <dbReference type="Proteomes" id="UP000635477"/>
    </source>
</evidence>
<keyword evidence="2" id="KW-0812">Transmembrane</keyword>
<keyword evidence="4" id="KW-1185">Reference proteome</keyword>
<feature type="region of interest" description="Disordered" evidence="1">
    <location>
        <begin position="1"/>
        <end position="72"/>
    </location>
</feature>
<comment type="caution">
    <text evidence="3">The sequence shown here is derived from an EMBL/GenBank/DDBJ whole genome shotgun (WGS) entry which is preliminary data.</text>
</comment>
<feature type="transmembrane region" description="Helical" evidence="2">
    <location>
        <begin position="83"/>
        <end position="108"/>
    </location>
</feature>
<reference evidence="3" key="1">
    <citation type="journal article" date="2020" name="BMC Genomics">
        <title>Correction to: Identification and distribution of gene clusters required for synthesis of sphingolipid metabolism inhibitors in diverse species of the filamentous fungus Fusarium.</title>
        <authorList>
            <person name="Kim H.S."/>
            <person name="Lohmar J.M."/>
            <person name="Busman M."/>
            <person name="Brown D.W."/>
            <person name="Naumann T.A."/>
            <person name="Divon H.H."/>
            <person name="Lysoe E."/>
            <person name="Uhlig S."/>
            <person name="Proctor R.H."/>
        </authorList>
    </citation>
    <scope>NUCLEOTIDE SEQUENCE</scope>
    <source>
        <strain evidence="3">NRRL 22465</strain>
    </source>
</reference>